<evidence type="ECO:0000256" key="2">
    <source>
        <dbReference type="SAM" id="Phobius"/>
    </source>
</evidence>
<dbReference type="Pfam" id="PF20153">
    <property type="entry name" value="DUF6535"/>
    <property type="match status" value="1"/>
</dbReference>
<organism evidence="4 5">
    <name type="scientific">Rhizoctonia solani</name>
    <dbReference type="NCBI Taxonomy" id="456999"/>
    <lineage>
        <taxon>Eukaryota</taxon>
        <taxon>Fungi</taxon>
        <taxon>Dikarya</taxon>
        <taxon>Basidiomycota</taxon>
        <taxon>Agaricomycotina</taxon>
        <taxon>Agaricomycetes</taxon>
        <taxon>Cantharellales</taxon>
        <taxon>Ceratobasidiaceae</taxon>
        <taxon>Rhizoctonia</taxon>
    </lineage>
</organism>
<dbReference type="InterPro" id="IPR045338">
    <property type="entry name" value="DUF6535"/>
</dbReference>
<feature type="transmembrane region" description="Helical" evidence="2">
    <location>
        <begin position="170"/>
        <end position="189"/>
    </location>
</feature>
<accession>A0A8H3HNZ6</accession>
<proteinExistence type="predicted"/>
<keyword evidence="2" id="KW-0812">Transmembrane</keyword>
<dbReference type="Proteomes" id="UP000663861">
    <property type="component" value="Unassembled WGS sequence"/>
</dbReference>
<comment type="caution">
    <text evidence="4">The sequence shown here is derived from an EMBL/GenBank/DDBJ whole genome shotgun (WGS) entry which is preliminary data.</text>
</comment>
<feature type="transmembrane region" description="Helical" evidence="2">
    <location>
        <begin position="256"/>
        <end position="280"/>
    </location>
</feature>
<dbReference type="EMBL" id="CAJMWY010004280">
    <property type="protein sequence ID" value="CAE6526534.1"/>
    <property type="molecule type" value="Genomic_DNA"/>
</dbReference>
<feature type="domain" description="DUF6535" evidence="3">
    <location>
        <begin position="70"/>
        <end position="250"/>
    </location>
</feature>
<feature type="region of interest" description="Disordered" evidence="1">
    <location>
        <begin position="7"/>
        <end position="46"/>
    </location>
</feature>
<protein>
    <recommendedName>
        <fullName evidence="3">DUF6535 domain-containing protein</fullName>
    </recommendedName>
</protein>
<evidence type="ECO:0000256" key="1">
    <source>
        <dbReference type="SAM" id="MobiDB-lite"/>
    </source>
</evidence>
<gene>
    <name evidence="4" type="ORF">RDB_LOCUS165067</name>
</gene>
<feature type="compositionally biased region" description="Polar residues" evidence="1">
    <location>
        <begin position="36"/>
        <end position="45"/>
    </location>
</feature>
<keyword evidence="2" id="KW-0472">Membrane</keyword>
<feature type="transmembrane region" description="Helical" evidence="2">
    <location>
        <begin position="94"/>
        <end position="111"/>
    </location>
</feature>
<keyword evidence="2" id="KW-1133">Transmembrane helix</keyword>
<evidence type="ECO:0000259" key="3">
    <source>
        <dbReference type="Pfam" id="PF20153"/>
    </source>
</evidence>
<sequence length="410" mass="46085">MSFLILKSVPRKRNRKFGQGRGWPRGLERDYGSSPLPKSNQSTAQPCYLVDPPQEFDEEGKELDNDAQVWRTYVKEADRVDEELVDGWNKSMDVNLIFAALFSAISTAFVIESYKNLKQDPADVSSQTLLVISQTLSLLANRSQTTDVPPAPVMDGSPFKASPTAICVNVLWFLSLSLSVAVSLVSMLAKEWCLEFMSGRIGPPGAQARRRQRRWDGVVGWRMKEVLVVLPSLIHLSLLLFAVGLCVFLWDVHYGVAIPVVIVTTLSAGTYFACTILPYIDEYCPYGTVLSRLYKQFSNKRAQSVRDTMMRDETTSRALHWMIVNCETPRSVDVALQSLAAGRELPPDILEKCDAWTLIHQRIKFIGADSDQATSANLLYKRALESHVHMRRKADGFAYVLESMAPFMTY</sequence>
<evidence type="ECO:0000313" key="4">
    <source>
        <dbReference type="EMBL" id="CAE6526534.1"/>
    </source>
</evidence>
<name>A0A8H3HNZ6_9AGAM</name>
<feature type="compositionally biased region" description="Basic residues" evidence="1">
    <location>
        <begin position="9"/>
        <end position="18"/>
    </location>
</feature>
<evidence type="ECO:0000313" key="5">
    <source>
        <dbReference type="Proteomes" id="UP000663861"/>
    </source>
</evidence>
<feature type="transmembrane region" description="Helical" evidence="2">
    <location>
        <begin position="226"/>
        <end position="250"/>
    </location>
</feature>
<reference evidence="4" key="1">
    <citation type="submission" date="2021-01" db="EMBL/GenBank/DDBJ databases">
        <authorList>
            <person name="Kaushik A."/>
        </authorList>
    </citation>
    <scope>NUCLEOTIDE SEQUENCE</scope>
    <source>
        <strain evidence="4">AG4-RS23</strain>
    </source>
</reference>
<dbReference type="AlphaFoldDB" id="A0A8H3HNZ6"/>